<organism evidence="9 10">
    <name type="scientific">Arenimonas fontis</name>
    <dbReference type="NCBI Taxonomy" id="2608255"/>
    <lineage>
        <taxon>Bacteria</taxon>
        <taxon>Pseudomonadati</taxon>
        <taxon>Pseudomonadota</taxon>
        <taxon>Gammaproteobacteria</taxon>
        <taxon>Lysobacterales</taxon>
        <taxon>Lysobacteraceae</taxon>
        <taxon>Arenimonas</taxon>
    </lineage>
</organism>
<dbReference type="Gene3D" id="6.10.340.10">
    <property type="match status" value="1"/>
</dbReference>
<evidence type="ECO:0000259" key="8">
    <source>
        <dbReference type="PROSITE" id="PS50885"/>
    </source>
</evidence>
<feature type="domain" description="HAMP" evidence="8">
    <location>
        <begin position="152"/>
        <end position="205"/>
    </location>
</feature>
<accession>A0A5B2ZAW3</accession>
<keyword evidence="7" id="KW-0472">Membrane</keyword>
<keyword evidence="5 9" id="KW-0418">Kinase</keyword>
<feature type="transmembrane region" description="Helical" evidence="7">
    <location>
        <begin position="12"/>
        <end position="34"/>
    </location>
</feature>
<keyword evidence="4" id="KW-0808">Transferase</keyword>
<comment type="caution">
    <text evidence="9">The sequence shown here is derived from an EMBL/GenBank/DDBJ whole genome shotgun (WGS) entry which is preliminary data.</text>
</comment>
<dbReference type="Gene3D" id="1.10.287.130">
    <property type="match status" value="1"/>
</dbReference>
<evidence type="ECO:0000256" key="6">
    <source>
        <dbReference type="ARBA" id="ARBA00023012"/>
    </source>
</evidence>
<keyword evidence="6" id="KW-0902">Two-component regulatory system</keyword>
<dbReference type="InterPro" id="IPR003661">
    <property type="entry name" value="HisK_dim/P_dom"/>
</dbReference>
<keyword evidence="7" id="KW-1133">Transmembrane helix</keyword>
<dbReference type="EC" id="2.7.13.3" evidence="2"/>
<dbReference type="Pfam" id="PF00512">
    <property type="entry name" value="HisKA"/>
    <property type="match status" value="1"/>
</dbReference>
<dbReference type="InterPro" id="IPR050428">
    <property type="entry name" value="TCS_sensor_his_kinase"/>
</dbReference>
<keyword evidence="3" id="KW-0597">Phosphoprotein</keyword>
<protein>
    <recommendedName>
        <fullName evidence="2">histidine kinase</fullName>
        <ecNumber evidence="2">2.7.13.3</ecNumber>
    </recommendedName>
</protein>
<evidence type="ECO:0000256" key="4">
    <source>
        <dbReference type="ARBA" id="ARBA00022679"/>
    </source>
</evidence>
<gene>
    <name evidence="9" type="ORF">F0415_07645</name>
</gene>
<dbReference type="SMART" id="SM00304">
    <property type="entry name" value="HAMP"/>
    <property type="match status" value="1"/>
</dbReference>
<evidence type="ECO:0000256" key="3">
    <source>
        <dbReference type="ARBA" id="ARBA00022553"/>
    </source>
</evidence>
<keyword evidence="7" id="KW-0812">Transmembrane</keyword>
<dbReference type="PANTHER" id="PTHR45436:SF16">
    <property type="entry name" value="HISTIDINE KINASE"/>
    <property type="match status" value="1"/>
</dbReference>
<dbReference type="EMBL" id="VUOD01000004">
    <property type="protein sequence ID" value="KAA2285107.1"/>
    <property type="molecule type" value="Genomic_DNA"/>
</dbReference>
<evidence type="ECO:0000313" key="9">
    <source>
        <dbReference type="EMBL" id="KAA2285107.1"/>
    </source>
</evidence>
<evidence type="ECO:0000256" key="1">
    <source>
        <dbReference type="ARBA" id="ARBA00000085"/>
    </source>
</evidence>
<dbReference type="PROSITE" id="PS50885">
    <property type="entry name" value="HAMP"/>
    <property type="match status" value="1"/>
</dbReference>
<evidence type="ECO:0000313" key="10">
    <source>
        <dbReference type="Proteomes" id="UP000322165"/>
    </source>
</evidence>
<dbReference type="InterPro" id="IPR003660">
    <property type="entry name" value="HAMP_dom"/>
</dbReference>
<evidence type="ECO:0000256" key="2">
    <source>
        <dbReference type="ARBA" id="ARBA00012438"/>
    </source>
</evidence>
<dbReference type="CDD" id="cd00082">
    <property type="entry name" value="HisKA"/>
    <property type="match status" value="1"/>
</dbReference>
<dbReference type="SUPFAM" id="SSF47384">
    <property type="entry name" value="Homodimeric domain of signal transducing histidine kinase"/>
    <property type="match status" value="1"/>
</dbReference>
<dbReference type="Proteomes" id="UP000322165">
    <property type="component" value="Unassembled WGS sequence"/>
</dbReference>
<comment type="catalytic activity">
    <reaction evidence="1">
        <text>ATP + protein L-histidine = ADP + protein N-phospho-L-histidine.</text>
        <dbReference type="EC" id="2.7.13.3"/>
    </reaction>
</comment>
<dbReference type="GO" id="GO:0000155">
    <property type="term" value="F:phosphorelay sensor kinase activity"/>
    <property type="evidence" value="ECO:0007669"/>
    <property type="project" value="InterPro"/>
</dbReference>
<sequence>MKRGLPLRRRVALAYGLVGVALSLAFGVSTVFIVSDYEVLMLEALLEGHSRDYLEQLAHDPDVELPRTPGFSVYREAEAPPGLRGLPEGRVFELAGKEDLHAAAFGPEGGRVVLVMDIAPVERLEEYLRNLFLTILALGSIASAWLGWLLAGRTVSPVLRLADQVDALPVTPVRTQLEQEFSRDEIGRLAGAIDAYQARLLQADARDRAFFADASHELRTPIAVIQGAVEVLKDDPGLSAEQRLRLARVERGLLELGGLLEALLLSARGLPAERDRLSLAEQCRLAIKRLDGAGLQAGERLRLAGRGPDGLSAPRRWLDAILDVLFQRVLGFAPGLAWDCVLDEGGLSLRPATGGEAGGPAPLRSDLGVGLAFVERLCAALGWRLEQQAGEQGPSVRLEVRNPA</sequence>
<reference evidence="9 10" key="1">
    <citation type="submission" date="2019-09" db="EMBL/GenBank/DDBJ databases">
        <title>Arenimonas chukotkensis sp. nov., a bacterium isolated from Chukotka hot spring, Arctic region, Russia.</title>
        <authorList>
            <person name="Zayulina K.S."/>
            <person name="Prokofeva M.I."/>
            <person name="Elcheninov A.G."/>
            <person name="Novikov A."/>
            <person name="Kochetkova T.V."/>
            <person name="Kublanov I.V."/>
        </authorList>
    </citation>
    <scope>NUCLEOTIDE SEQUENCE [LARGE SCALE GENOMIC DNA]</scope>
    <source>
        <strain evidence="9 10">3729k</strain>
    </source>
</reference>
<dbReference type="InterPro" id="IPR036097">
    <property type="entry name" value="HisK_dim/P_sf"/>
</dbReference>
<dbReference type="RefSeq" id="WP_149860606.1">
    <property type="nucleotide sequence ID" value="NZ_VUOD01000004.1"/>
</dbReference>
<dbReference type="PANTHER" id="PTHR45436">
    <property type="entry name" value="SENSOR HISTIDINE KINASE YKOH"/>
    <property type="match status" value="1"/>
</dbReference>
<evidence type="ECO:0000256" key="7">
    <source>
        <dbReference type="SAM" id="Phobius"/>
    </source>
</evidence>
<keyword evidence="10" id="KW-1185">Reference proteome</keyword>
<dbReference type="AlphaFoldDB" id="A0A5B2ZAW3"/>
<dbReference type="GO" id="GO:0005886">
    <property type="term" value="C:plasma membrane"/>
    <property type="evidence" value="ECO:0007669"/>
    <property type="project" value="TreeGrafter"/>
</dbReference>
<name>A0A5B2ZAW3_9GAMM</name>
<dbReference type="SMART" id="SM00388">
    <property type="entry name" value="HisKA"/>
    <property type="match status" value="1"/>
</dbReference>
<dbReference type="Pfam" id="PF00672">
    <property type="entry name" value="HAMP"/>
    <property type="match status" value="1"/>
</dbReference>
<proteinExistence type="predicted"/>
<evidence type="ECO:0000256" key="5">
    <source>
        <dbReference type="ARBA" id="ARBA00022777"/>
    </source>
</evidence>
<reference evidence="9 10" key="2">
    <citation type="submission" date="2019-09" db="EMBL/GenBank/DDBJ databases">
        <authorList>
            <person name="Mazur A."/>
        </authorList>
    </citation>
    <scope>NUCLEOTIDE SEQUENCE [LARGE SCALE GENOMIC DNA]</scope>
    <source>
        <strain evidence="9 10">3729k</strain>
    </source>
</reference>